<proteinExistence type="predicted"/>
<reference evidence="1" key="1">
    <citation type="submission" date="2019-04" db="EMBL/GenBank/DDBJ databases">
        <title>Microbes associate with the intestines of laboratory mice.</title>
        <authorList>
            <person name="Navarre W."/>
            <person name="Wong E."/>
            <person name="Huang K."/>
            <person name="Tropini C."/>
            <person name="Ng K."/>
            <person name="Yu B."/>
        </authorList>
    </citation>
    <scope>NUCLEOTIDE SEQUENCE</scope>
    <source>
        <strain evidence="1">NM09_H32</strain>
    </source>
</reference>
<comment type="caution">
    <text evidence="1">The sequence shown here is derived from an EMBL/GenBank/DDBJ whole genome shotgun (WGS) entry which is preliminary data.</text>
</comment>
<sequence length="193" mass="21476">MIAFVEGIVRIVRPASVVLDVNGVGYEVFVCDPYKYRIGKVTFLYTYHQIREDAQTLFGFDTEMDYEIFTRLLNVKGIGAKTALAMLTKCPGADMARAIEEGDVKLLKSLPGIGVKSASQIVLDLQGKLVSIQREEIEIGDPVWMQTQEALEALGYKANTLQSIKKELQDAGYESVDEMLRHALMLLAKRNGV</sequence>
<keyword evidence="1" id="KW-0378">Hydrolase</keyword>
<dbReference type="Proteomes" id="UP000308836">
    <property type="component" value="Unassembled WGS sequence"/>
</dbReference>
<dbReference type="EMBL" id="SRYG01000012">
    <property type="protein sequence ID" value="TGY65850.1"/>
    <property type="molecule type" value="Genomic_DNA"/>
</dbReference>
<keyword evidence="2" id="KW-1185">Reference proteome</keyword>
<gene>
    <name evidence="1" type="primary">ruvA</name>
    <name evidence="1" type="ORF">E5336_06760</name>
</gene>
<evidence type="ECO:0000313" key="2">
    <source>
        <dbReference type="Proteomes" id="UP000308836"/>
    </source>
</evidence>
<evidence type="ECO:0000313" key="1">
    <source>
        <dbReference type="EMBL" id="TGY65850.1"/>
    </source>
</evidence>
<organism evidence="1 2">
    <name type="scientific">Dubosiella muris</name>
    <dbReference type="NCBI Taxonomy" id="3038133"/>
    <lineage>
        <taxon>Bacteria</taxon>
        <taxon>Bacillati</taxon>
        <taxon>Bacillota</taxon>
        <taxon>Erysipelotrichia</taxon>
        <taxon>Erysipelotrichales</taxon>
        <taxon>Erysipelotrichaceae</taxon>
        <taxon>Dubosiella</taxon>
    </lineage>
</organism>
<protein>
    <submittedName>
        <fullName evidence="1">Holliday junction branch migration protein RuvA</fullName>
        <ecNumber evidence="1">3.6.4.12</ecNumber>
    </submittedName>
</protein>
<dbReference type="EC" id="3.6.4.12" evidence="1"/>
<accession>A0AC61R6Z7</accession>
<name>A0AC61R6Z7_9FIRM</name>